<dbReference type="Proteomes" id="UP000199310">
    <property type="component" value="Unassembled WGS sequence"/>
</dbReference>
<dbReference type="EMBL" id="FOJG01000001">
    <property type="protein sequence ID" value="SEW44311.1"/>
    <property type="molecule type" value="Genomic_DNA"/>
</dbReference>
<dbReference type="Pfam" id="PF10009">
    <property type="entry name" value="DUF2252"/>
    <property type="match status" value="1"/>
</dbReference>
<sequence length="401" mass="45939">MSGLSRLLKSFNSHRLQEMIPFKYEAMAENIFRFYRGTCHLFYATLNKAKKAIPASPAVWICGDLHLENFGSYKADNKLVYFDLNDFDEAILAPAIWEVIRLVTSIFIAFDTLEIDPNQATNMAALFLKVYATTLCVGKAISIEPRTAKGIVCQFLEGAERGTYSEVLEKRTEKRRSRVVLSLKNERHLKLQKTLKKELKAHISDWIRNSSDGPYNYEVRDVVFRLAGTGSIGVKRYLFLLKSTNTKGRYLVVDMKQSFSSSLKPYIPIKQPKWKTQGERITTIQHRMQNMSASLLSTTVFKGESYVIQELQPEKDTINFKLIKNQYRDIYQVISDMAVLTASAQLRSSGMNGSATADELKFFGRKKGWRKVVLNYAQSYATGIKNDYRQFMKDYKNGVFS</sequence>
<organism evidence="1 2">
    <name type="scientific">Chitinophaga arvensicola</name>
    <dbReference type="NCBI Taxonomy" id="29529"/>
    <lineage>
        <taxon>Bacteria</taxon>
        <taxon>Pseudomonadati</taxon>
        <taxon>Bacteroidota</taxon>
        <taxon>Chitinophagia</taxon>
        <taxon>Chitinophagales</taxon>
        <taxon>Chitinophagaceae</taxon>
        <taxon>Chitinophaga</taxon>
    </lineage>
</organism>
<evidence type="ECO:0000313" key="1">
    <source>
        <dbReference type="EMBL" id="SEW44311.1"/>
    </source>
</evidence>
<reference evidence="2" key="1">
    <citation type="submission" date="2016-10" db="EMBL/GenBank/DDBJ databases">
        <authorList>
            <person name="Varghese N."/>
            <person name="Submissions S."/>
        </authorList>
    </citation>
    <scope>NUCLEOTIDE SEQUENCE [LARGE SCALE GENOMIC DNA]</scope>
    <source>
        <strain evidence="2">DSM 3695</strain>
    </source>
</reference>
<dbReference type="AlphaFoldDB" id="A0A1I0RSP5"/>
<dbReference type="OrthoDB" id="1491115at2"/>
<name>A0A1I0RSP5_9BACT</name>
<proteinExistence type="predicted"/>
<gene>
    <name evidence="1" type="ORF">SAMN04488122_3317</name>
</gene>
<dbReference type="InterPro" id="IPR018721">
    <property type="entry name" value="DUF2252"/>
</dbReference>
<dbReference type="PANTHER" id="PTHR39441:SF1">
    <property type="entry name" value="DUF2252 DOMAIN-CONTAINING PROTEIN"/>
    <property type="match status" value="1"/>
</dbReference>
<dbReference type="RefSeq" id="WP_089896550.1">
    <property type="nucleotide sequence ID" value="NZ_FOJG01000001.1"/>
</dbReference>
<dbReference type="PANTHER" id="PTHR39441">
    <property type="entry name" value="DUF2252 DOMAIN-CONTAINING PROTEIN"/>
    <property type="match status" value="1"/>
</dbReference>
<protein>
    <submittedName>
        <fullName evidence="1">Uncharacterized conserved protein, DUF2252 family</fullName>
    </submittedName>
</protein>
<keyword evidence="2" id="KW-1185">Reference proteome</keyword>
<accession>A0A1I0RSP5</accession>
<dbReference type="STRING" id="29529.SAMN04488122_3317"/>
<evidence type="ECO:0000313" key="2">
    <source>
        <dbReference type="Proteomes" id="UP000199310"/>
    </source>
</evidence>